<accession>A0ACC2R8P8</accession>
<reference evidence="1" key="1">
    <citation type="submission" date="2023-03" db="EMBL/GenBank/DDBJ databases">
        <title>Chromosome-level genomes of two armyworms, Mythimna separata and Mythimna loreyi, provide insights into the biosynthesis and reception of sex pheromones.</title>
        <authorList>
            <person name="Zhao H."/>
        </authorList>
    </citation>
    <scope>NUCLEOTIDE SEQUENCE</scope>
    <source>
        <strain evidence="1">BeijingLab</strain>
    </source>
</reference>
<protein>
    <submittedName>
        <fullName evidence="1">Uncharacterized protein</fullName>
    </submittedName>
</protein>
<dbReference type="EMBL" id="CM056781">
    <property type="protein sequence ID" value="KAJ8734686.1"/>
    <property type="molecule type" value="Genomic_DNA"/>
</dbReference>
<organism evidence="1 2">
    <name type="scientific">Mythimna loreyi</name>
    <dbReference type="NCBI Taxonomy" id="667449"/>
    <lineage>
        <taxon>Eukaryota</taxon>
        <taxon>Metazoa</taxon>
        <taxon>Ecdysozoa</taxon>
        <taxon>Arthropoda</taxon>
        <taxon>Hexapoda</taxon>
        <taxon>Insecta</taxon>
        <taxon>Pterygota</taxon>
        <taxon>Neoptera</taxon>
        <taxon>Endopterygota</taxon>
        <taxon>Lepidoptera</taxon>
        <taxon>Glossata</taxon>
        <taxon>Ditrysia</taxon>
        <taxon>Noctuoidea</taxon>
        <taxon>Noctuidae</taxon>
        <taxon>Noctuinae</taxon>
        <taxon>Hadenini</taxon>
        <taxon>Mythimna</taxon>
    </lineage>
</organism>
<gene>
    <name evidence="1" type="ORF">PYW08_013936</name>
</gene>
<evidence type="ECO:0000313" key="2">
    <source>
        <dbReference type="Proteomes" id="UP001231649"/>
    </source>
</evidence>
<comment type="caution">
    <text evidence="1">The sequence shown here is derived from an EMBL/GenBank/DDBJ whole genome shotgun (WGS) entry which is preliminary data.</text>
</comment>
<keyword evidence="2" id="KW-1185">Reference proteome</keyword>
<dbReference type="Proteomes" id="UP001231649">
    <property type="component" value="Chromosome 5"/>
</dbReference>
<proteinExistence type="predicted"/>
<sequence>MISQTRRQQFALPCQCFISEMEHMSMDHANHEHHHMSGDHMMPTPDHDMSMNSTYQDDIQNNFNASGSSIDFRSELRSHAHHGHDGGLTAHGDHTDHAAHANHASHASHAGGHDMAMTFHGGYDEVILFSWWKVTDIGEFIGSFLAVFLMALLYEGLKYYRKHLLWKTYTGLQYCAVAPPDKGVSNLCAPDEPQVIQPVPHVLERNVPTMLSTAHAWQTVLHGMQVLVSYMLMLVFMTYNTWLCAAVVLGSATGYFLFGWRESVVVDFTEHCH</sequence>
<evidence type="ECO:0000313" key="1">
    <source>
        <dbReference type="EMBL" id="KAJ8734686.1"/>
    </source>
</evidence>
<name>A0ACC2R8P8_9NEOP</name>